<evidence type="ECO:0000313" key="2">
    <source>
        <dbReference type="Proteomes" id="UP000229966"/>
    </source>
</evidence>
<dbReference type="AlphaFoldDB" id="A0A2M7CI58"/>
<dbReference type="EMBL" id="PEUM01000060">
    <property type="protein sequence ID" value="PIV25324.1"/>
    <property type="molecule type" value="Genomic_DNA"/>
</dbReference>
<dbReference type="Proteomes" id="UP000229966">
    <property type="component" value="Unassembled WGS sequence"/>
</dbReference>
<evidence type="ECO:0000313" key="1">
    <source>
        <dbReference type="EMBL" id="PIV25324.1"/>
    </source>
</evidence>
<name>A0A2M7CI58_9BACT</name>
<gene>
    <name evidence="1" type="ORF">COS38_02185</name>
</gene>
<sequence length="82" mass="9529">MQLGIPGNTLLTPEGRLMCIRLINMEDRYHLDKNGITRNDANWIIADSSLLTELLYYYKLRDTNTYLANLRLELMESLALQP</sequence>
<comment type="caution">
    <text evidence="1">The sequence shown here is derived from an EMBL/GenBank/DDBJ whole genome shotgun (WGS) entry which is preliminary data.</text>
</comment>
<reference evidence="2" key="1">
    <citation type="submission" date="2017-09" db="EMBL/GenBank/DDBJ databases">
        <title>Depth-based differentiation of microbial function through sediment-hosted aquifers and enrichment of novel symbionts in the deep terrestrial subsurface.</title>
        <authorList>
            <person name="Probst A.J."/>
            <person name="Ladd B."/>
            <person name="Jarett J.K."/>
            <person name="Geller-Mcgrath D.E."/>
            <person name="Sieber C.M.K."/>
            <person name="Emerson J.B."/>
            <person name="Anantharaman K."/>
            <person name="Thomas B.C."/>
            <person name="Malmstrom R."/>
            <person name="Stieglmeier M."/>
            <person name="Klingl A."/>
            <person name="Woyke T."/>
            <person name="Ryan C.M."/>
            <person name="Banfield J.F."/>
        </authorList>
    </citation>
    <scope>NUCLEOTIDE SEQUENCE [LARGE SCALE GENOMIC DNA]</scope>
</reference>
<proteinExistence type="predicted"/>
<protein>
    <submittedName>
        <fullName evidence="1">Uncharacterized protein</fullName>
    </submittedName>
</protein>
<accession>A0A2M7CI58</accession>
<organism evidence="1 2">
    <name type="scientific">Candidatus Berkelbacteria bacterium CG03_land_8_20_14_0_80_40_36</name>
    <dbReference type="NCBI Taxonomy" id="1974509"/>
    <lineage>
        <taxon>Bacteria</taxon>
        <taxon>Candidatus Berkelbacteria</taxon>
    </lineage>
</organism>